<gene>
    <name evidence="10" type="ORF">G0U57_016489</name>
</gene>
<dbReference type="GO" id="GO:0008270">
    <property type="term" value="F:zinc ion binding"/>
    <property type="evidence" value="ECO:0007669"/>
    <property type="project" value="UniProtKB-KW"/>
</dbReference>
<proteinExistence type="predicted"/>
<evidence type="ECO:0000256" key="6">
    <source>
        <dbReference type="ARBA" id="ARBA00023163"/>
    </source>
</evidence>
<evidence type="ECO:0000313" key="10">
    <source>
        <dbReference type="EMBL" id="KAG6934701.1"/>
    </source>
</evidence>
<keyword evidence="3" id="KW-0863">Zinc-finger</keyword>
<keyword evidence="4" id="KW-0862">Zinc</keyword>
<evidence type="ECO:0000256" key="7">
    <source>
        <dbReference type="ARBA" id="ARBA00023242"/>
    </source>
</evidence>
<dbReference type="GO" id="GO:0005634">
    <property type="term" value="C:nucleus"/>
    <property type="evidence" value="ECO:0007669"/>
    <property type="project" value="UniProtKB-SubCell"/>
</dbReference>
<name>A0A8T1T099_CHESE</name>
<protein>
    <submittedName>
        <fullName evidence="10">Zinc finger BED-type containing 1</fullName>
    </submittedName>
</protein>
<keyword evidence="8" id="KW-0472">Membrane</keyword>
<dbReference type="SUPFAM" id="SSF53098">
    <property type="entry name" value="Ribonuclease H-like"/>
    <property type="match status" value="1"/>
</dbReference>
<dbReference type="Gene3D" id="1.10.10.1070">
    <property type="entry name" value="Zinc finger, BED domain-containing"/>
    <property type="match status" value="1"/>
</dbReference>
<keyword evidence="6" id="KW-0804">Transcription</keyword>
<feature type="transmembrane region" description="Helical" evidence="8">
    <location>
        <begin position="371"/>
        <end position="389"/>
    </location>
</feature>
<keyword evidence="8" id="KW-0812">Transmembrane</keyword>
<dbReference type="GO" id="GO:0003677">
    <property type="term" value="F:DNA binding"/>
    <property type="evidence" value="ECO:0007669"/>
    <property type="project" value="InterPro"/>
</dbReference>
<evidence type="ECO:0000256" key="1">
    <source>
        <dbReference type="ARBA" id="ARBA00004123"/>
    </source>
</evidence>
<dbReference type="Proteomes" id="UP000765507">
    <property type="component" value="Unassembled WGS sequence"/>
</dbReference>
<evidence type="ECO:0000256" key="5">
    <source>
        <dbReference type="ARBA" id="ARBA00023015"/>
    </source>
</evidence>
<dbReference type="Pfam" id="PF02892">
    <property type="entry name" value="zf-BED"/>
    <property type="match status" value="1"/>
</dbReference>
<organism evidence="10 11">
    <name type="scientific">Chelydra serpentina</name>
    <name type="common">Snapping turtle</name>
    <name type="synonym">Testudo serpentina</name>
    <dbReference type="NCBI Taxonomy" id="8475"/>
    <lineage>
        <taxon>Eukaryota</taxon>
        <taxon>Metazoa</taxon>
        <taxon>Chordata</taxon>
        <taxon>Craniata</taxon>
        <taxon>Vertebrata</taxon>
        <taxon>Euteleostomi</taxon>
        <taxon>Archelosauria</taxon>
        <taxon>Testudinata</taxon>
        <taxon>Testudines</taxon>
        <taxon>Cryptodira</taxon>
        <taxon>Durocryptodira</taxon>
        <taxon>Americhelydia</taxon>
        <taxon>Chelydroidea</taxon>
        <taxon>Chelydridae</taxon>
        <taxon>Chelydra</taxon>
    </lineage>
</organism>
<dbReference type="OrthoDB" id="9410511at2759"/>
<reference evidence="10 11" key="1">
    <citation type="journal article" date="2020" name="G3 (Bethesda)">
        <title>Draft Genome of the Common Snapping Turtle, Chelydra serpentina, a Model for Phenotypic Plasticity in Reptiles.</title>
        <authorList>
            <person name="Das D."/>
            <person name="Singh S.K."/>
            <person name="Bierstedt J."/>
            <person name="Erickson A."/>
            <person name="Galli G.L.J."/>
            <person name="Crossley D.A. 2nd"/>
            <person name="Rhen T."/>
        </authorList>
    </citation>
    <scope>NUCLEOTIDE SEQUENCE [LARGE SCALE GENOMIC DNA]</scope>
    <source>
        <strain evidence="10">KW</strain>
    </source>
</reference>
<evidence type="ECO:0000256" key="3">
    <source>
        <dbReference type="ARBA" id="ARBA00022771"/>
    </source>
</evidence>
<keyword evidence="7" id="KW-0539">Nucleus</keyword>
<evidence type="ECO:0000256" key="8">
    <source>
        <dbReference type="SAM" id="Phobius"/>
    </source>
</evidence>
<evidence type="ECO:0000256" key="2">
    <source>
        <dbReference type="ARBA" id="ARBA00022723"/>
    </source>
</evidence>
<dbReference type="InterPro" id="IPR003656">
    <property type="entry name" value="Znf_BED"/>
</dbReference>
<evidence type="ECO:0000256" key="4">
    <source>
        <dbReference type="ARBA" id="ARBA00022833"/>
    </source>
</evidence>
<evidence type="ECO:0000259" key="9">
    <source>
        <dbReference type="Pfam" id="PF02892"/>
    </source>
</evidence>
<comment type="subcellular location">
    <subcellularLocation>
        <location evidence="1">Nucleus</location>
    </subcellularLocation>
</comment>
<keyword evidence="8" id="KW-1133">Transmembrane helix</keyword>
<dbReference type="SUPFAM" id="SSF140996">
    <property type="entry name" value="Hermes dimerisation domain"/>
    <property type="match status" value="1"/>
</dbReference>
<dbReference type="AlphaFoldDB" id="A0A8T1T099"/>
<sequence>MEQNSKSLGLLNGKFIFRKLLDGSLDKKTVICSYCKAEFQYHRSTSSLQYHIRAKHAFASGSCATANPLTANESRQPRQSTLTEFQDQTKYNSLTNAVAKWIAMDCRPLNIVNDRGLRDVIQIASSNQRYTLPSQEAVASRRLDLYHEKTTKLELLKNALAVALTGDHWTSLSNHSCLGVTAHLIDAVWTLQLFALMVTHTEERHYAETCAECFLDVAKEWNIQEKVTTTKVTHNMIAAASHLPFEHMACIAHSLQRSVTVALDDGGFENLLAKGRKLAGHFKPKPNPANSAELGIQQAANGQKQEPLVQDISARWNSTLGMVQFLLRNKAALTATLALQKHSLSVPPDFEKLQKLETLLELCRFVTWGEIVWLLFYGFLPYISCYGSLQ</sequence>
<evidence type="ECO:0000313" key="11">
    <source>
        <dbReference type="Proteomes" id="UP000765507"/>
    </source>
</evidence>
<keyword evidence="11" id="KW-1185">Reference proteome</keyword>
<comment type="caution">
    <text evidence="10">The sequence shown here is derived from an EMBL/GenBank/DDBJ whole genome shotgun (WGS) entry which is preliminary data.</text>
</comment>
<dbReference type="InterPro" id="IPR012337">
    <property type="entry name" value="RNaseH-like_sf"/>
</dbReference>
<dbReference type="InterPro" id="IPR052035">
    <property type="entry name" value="ZnF_BED_domain_contain"/>
</dbReference>
<keyword evidence="5" id="KW-0805">Transcription regulation</keyword>
<feature type="domain" description="BED-type" evidence="9">
    <location>
        <begin position="24"/>
        <end position="56"/>
    </location>
</feature>
<dbReference type="PANTHER" id="PTHR46481:SF10">
    <property type="entry name" value="ZINC FINGER BED DOMAIN-CONTAINING PROTEIN 39"/>
    <property type="match status" value="1"/>
</dbReference>
<dbReference type="EMBL" id="JAHGAV010000052">
    <property type="protein sequence ID" value="KAG6934701.1"/>
    <property type="molecule type" value="Genomic_DNA"/>
</dbReference>
<accession>A0A8T1T099</accession>
<dbReference type="PANTHER" id="PTHR46481">
    <property type="entry name" value="ZINC FINGER BED DOMAIN-CONTAINING PROTEIN 4"/>
    <property type="match status" value="1"/>
</dbReference>
<keyword evidence="2" id="KW-0479">Metal-binding</keyword>